<keyword evidence="10" id="KW-0004">4Fe-4S</keyword>
<evidence type="ECO:0000256" key="9">
    <source>
        <dbReference type="ARBA" id="ARBA00023186"/>
    </source>
</evidence>
<dbReference type="PANTHER" id="PTHR13932:SF5">
    <property type="entry name" value="RADICAL S-ADENOSYL METHIONINE DOMAIN-CONTAINING PROTEIN 1, MITOCHONDRIAL"/>
    <property type="match status" value="1"/>
</dbReference>
<gene>
    <name evidence="12" type="primary">hemW</name>
    <name evidence="12" type="ORF">E0F88_26040</name>
</gene>
<dbReference type="GO" id="GO:0006779">
    <property type="term" value="P:porphyrin-containing compound biosynthetic process"/>
    <property type="evidence" value="ECO:0007669"/>
    <property type="project" value="InterPro"/>
</dbReference>
<keyword evidence="9 10" id="KW-0143">Chaperone</keyword>
<dbReference type="SFLD" id="SFLDS00029">
    <property type="entry name" value="Radical_SAM"/>
    <property type="match status" value="1"/>
</dbReference>
<dbReference type="SMART" id="SM00729">
    <property type="entry name" value="Elp3"/>
    <property type="match status" value="1"/>
</dbReference>
<keyword evidence="8 10" id="KW-0411">Iron-sulfur</keyword>
<keyword evidence="4 10" id="KW-0349">Heme</keyword>
<dbReference type="Proteomes" id="UP000294850">
    <property type="component" value="Unassembled WGS sequence"/>
</dbReference>
<evidence type="ECO:0000313" key="13">
    <source>
        <dbReference type="Proteomes" id="UP000294850"/>
    </source>
</evidence>
<dbReference type="InterPro" id="IPR006638">
    <property type="entry name" value="Elp3/MiaA/NifB-like_rSAM"/>
</dbReference>
<dbReference type="AlphaFoldDB" id="A0A4R5DL63"/>
<keyword evidence="13" id="KW-1185">Reference proteome</keyword>
<keyword evidence="5 10" id="KW-0949">S-adenosyl-L-methionine</keyword>
<protein>
    <recommendedName>
        <fullName evidence="3 10">Heme chaperone HemW</fullName>
    </recommendedName>
</protein>
<dbReference type="EMBL" id="SMFL01000012">
    <property type="protein sequence ID" value="TDE11373.1"/>
    <property type="molecule type" value="Genomic_DNA"/>
</dbReference>
<dbReference type="NCBIfam" id="TIGR00539">
    <property type="entry name" value="hemN_rel"/>
    <property type="match status" value="1"/>
</dbReference>
<dbReference type="InterPro" id="IPR004559">
    <property type="entry name" value="HemW-like"/>
</dbReference>
<dbReference type="InterPro" id="IPR007197">
    <property type="entry name" value="rSAM"/>
</dbReference>
<proteinExistence type="inferred from homology"/>
<dbReference type="SFLD" id="SFLDF00288">
    <property type="entry name" value="HemN-like__clustered_with_nucl"/>
    <property type="match status" value="1"/>
</dbReference>
<dbReference type="Gene3D" id="3.20.20.70">
    <property type="entry name" value="Aldolase class I"/>
    <property type="match status" value="1"/>
</dbReference>
<dbReference type="InterPro" id="IPR058240">
    <property type="entry name" value="rSAM_sf"/>
</dbReference>
<evidence type="ECO:0000256" key="5">
    <source>
        <dbReference type="ARBA" id="ARBA00022691"/>
    </source>
</evidence>
<dbReference type="SUPFAM" id="SSF102114">
    <property type="entry name" value="Radical SAM enzymes"/>
    <property type="match status" value="1"/>
</dbReference>
<reference evidence="12 13" key="1">
    <citation type="submission" date="2019-03" db="EMBL/GenBank/DDBJ databases">
        <title>Dyadobacter AR-3-6 sp. nov., isolated from arctic soil.</title>
        <authorList>
            <person name="Chaudhary D.K."/>
        </authorList>
    </citation>
    <scope>NUCLEOTIDE SEQUENCE [LARGE SCALE GENOMIC DNA]</scope>
    <source>
        <strain evidence="12 13">AR-3-6</strain>
    </source>
</reference>
<evidence type="ECO:0000256" key="8">
    <source>
        <dbReference type="ARBA" id="ARBA00023014"/>
    </source>
</evidence>
<comment type="cofactor">
    <cofactor evidence="1">
        <name>[4Fe-4S] cluster</name>
        <dbReference type="ChEBI" id="CHEBI:49883"/>
    </cofactor>
</comment>
<keyword evidence="10" id="KW-0963">Cytoplasm</keyword>
<evidence type="ECO:0000256" key="3">
    <source>
        <dbReference type="ARBA" id="ARBA00017228"/>
    </source>
</evidence>
<dbReference type="GO" id="GO:0051539">
    <property type="term" value="F:4 iron, 4 sulfur cluster binding"/>
    <property type="evidence" value="ECO:0007669"/>
    <property type="project" value="UniProtKB-UniRule"/>
</dbReference>
<dbReference type="RefSeq" id="WP_131961220.1">
    <property type="nucleotide sequence ID" value="NZ_SMFL01000012.1"/>
</dbReference>
<accession>A0A4R5DL63</accession>
<evidence type="ECO:0000313" key="12">
    <source>
        <dbReference type="EMBL" id="TDE11373.1"/>
    </source>
</evidence>
<comment type="subcellular location">
    <subcellularLocation>
        <location evidence="10">Cytoplasm</location>
    </subcellularLocation>
</comment>
<organism evidence="12 13">
    <name type="scientific">Dyadobacter psychrotolerans</name>
    <dbReference type="NCBI Taxonomy" id="2541721"/>
    <lineage>
        <taxon>Bacteria</taxon>
        <taxon>Pseudomonadati</taxon>
        <taxon>Bacteroidota</taxon>
        <taxon>Cytophagia</taxon>
        <taxon>Cytophagales</taxon>
        <taxon>Spirosomataceae</taxon>
        <taxon>Dyadobacter</taxon>
    </lineage>
</organism>
<comment type="function">
    <text evidence="10">Probably acts as a heme chaperone, transferring heme to an unknown acceptor. Binds one molecule of heme per monomer, possibly covalently. Binds 1 [4Fe-4S] cluster. The cluster is coordinated with 3 cysteines and an exchangeable S-adenosyl-L-methionine.</text>
</comment>
<name>A0A4R5DL63_9BACT</name>
<evidence type="ECO:0000256" key="10">
    <source>
        <dbReference type="RuleBase" id="RU364116"/>
    </source>
</evidence>
<evidence type="ECO:0000256" key="4">
    <source>
        <dbReference type="ARBA" id="ARBA00022617"/>
    </source>
</evidence>
<dbReference type="GO" id="GO:0004109">
    <property type="term" value="F:coproporphyrinogen oxidase activity"/>
    <property type="evidence" value="ECO:0007669"/>
    <property type="project" value="InterPro"/>
</dbReference>
<evidence type="ECO:0000256" key="1">
    <source>
        <dbReference type="ARBA" id="ARBA00001966"/>
    </source>
</evidence>
<dbReference type="PANTHER" id="PTHR13932">
    <property type="entry name" value="COPROPORPHYRINIGEN III OXIDASE"/>
    <property type="match status" value="1"/>
</dbReference>
<evidence type="ECO:0000256" key="7">
    <source>
        <dbReference type="ARBA" id="ARBA00023004"/>
    </source>
</evidence>
<dbReference type="SFLD" id="SFLDG01065">
    <property type="entry name" value="anaerobic_coproporphyrinogen-I"/>
    <property type="match status" value="1"/>
</dbReference>
<dbReference type="OrthoDB" id="9808022at2"/>
<evidence type="ECO:0000256" key="2">
    <source>
        <dbReference type="ARBA" id="ARBA00006100"/>
    </source>
</evidence>
<dbReference type="GO" id="GO:0046872">
    <property type="term" value="F:metal ion binding"/>
    <property type="evidence" value="ECO:0007669"/>
    <property type="project" value="UniProtKB-UniRule"/>
</dbReference>
<dbReference type="PROSITE" id="PS51918">
    <property type="entry name" value="RADICAL_SAM"/>
    <property type="match status" value="1"/>
</dbReference>
<dbReference type="GO" id="GO:0005737">
    <property type="term" value="C:cytoplasm"/>
    <property type="evidence" value="ECO:0007669"/>
    <property type="project" value="UniProtKB-SubCell"/>
</dbReference>
<dbReference type="InterPro" id="IPR013785">
    <property type="entry name" value="Aldolase_TIM"/>
</dbReference>
<keyword evidence="7 10" id="KW-0408">Iron</keyword>
<dbReference type="SFLD" id="SFLDF00562">
    <property type="entry name" value="HemN-like__clustered_with_heat"/>
    <property type="match status" value="1"/>
</dbReference>
<sequence>MHLYLHIPFCRQACHYCDFHFSTNTNNKSAIVDAIAKEIVLRKAYLPGHKLETIYFGGGTPSLLDEKELNLLLETIHAQFEVASDAEITLEANPDDLSKEKLQQFSRAGINRLSIGIQSFHEPHLIFLNRVHLAHEGEKCVKMAQGAGITNISIDLIYAIPAPDHSILESDILKAFTLDVSHISAYCLTIEPQTAFGSWLKQKKIKPVDEEFAARQFEILTRSLAVNGYEQYEISNFARNHKYSRHNSSYWQQRPYLGVGPSAHSYNGESREYNVSNNAKYLSSISQQIIPSTYEKLSVADRTNEYLLTGLRTKWGVKKHELDRLSNGNFLSQSYSELENLIKVGWVRLENETIMLTETGKLFADKVASDLFIEDN</sequence>
<dbReference type="Pfam" id="PF04055">
    <property type="entry name" value="Radical_SAM"/>
    <property type="match status" value="1"/>
</dbReference>
<comment type="caution">
    <text evidence="12">The sequence shown here is derived from an EMBL/GenBank/DDBJ whole genome shotgun (WGS) entry which is preliminary data.</text>
</comment>
<comment type="similarity">
    <text evidence="2">Belongs to the anaerobic coproporphyrinogen-III oxidase family. HemW subfamily.</text>
</comment>
<evidence type="ECO:0000256" key="6">
    <source>
        <dbReference type="ARBA" id="ARBA00022723"/>
    </source>
</evidence>
<dbReference type="InterPro" id="IPR034505">
    <property type="entry name" value="Coproporphyrinogen-III_oxidase"/>
</dbReference>
<evidence type="ECO:0000259" key="11">
    <source>
        <dbReference type="PROSITE" id="PS51918"/>
    </source>
</evidence>
<feature type="domain" description="Radical SAM core" evidence="11">
    <location>
        <begin position="1"/>
        <end position="230"/>
    </location>
</feature>
<keyword evidence="6 10" id="KW-0479">Metal-binding</keyword>
<dbReference type="CDD" id="cd01335">
    <property type="entry name" value="Radical_SAM"/>
    <property type="match status" value="1"/>
</dbReference>